<name>A0A5N8H7L5_ECOLX</name>
<protein>
    <submittedName>
        <fullName evidence="1">MFS transporter</fullName>
    </submittedName>
</protein>
<proteinExistence type="predicted"/>
<evidence type="ECO:0000313" key="1">
    <source>
        <dbReference type="EMBL" id="MPU49008.1"/>
    </source>
</evidence>
<feature type="non-terminal residue" evidence="1">
    <location>
        <position position="1"/>
    </location>
</feature>
<dbReference type="EMBL" id="VOTT01000119">
    <property type="protein sequence ID" value="MPU49008.1"/>
    <property type="molecule type" value="Genomic_DNA"/>
</dbReference>
<evidence type="ECO:0000313" key="2">
    <source>
        <dbReference type="EMBL" id="MPU52651.1"/>
    </source>
</evidence>
<dbReference type="EMBL" id="VOTT01001227">
    <property type="protein sequence ID" value="MPU52651.1"/>
    <property type="molecule type" value="Genomic_DNA"/>
</dbReference>
<gene>
    <name evidence="1" type="ORF">FVB16_09175</name>
    <name evidence="2" type="ORF">FVB16_28185</name>
</gene>
<evidence type="ECO:0000313" key="3">
    <source>
        <dbReference type="Proteomes" id="UP000392867"/>
    </source>
</evidence>
<dbReference type="Proteomes" id="UP000392867">
    <property type="component" value="Unassembled WGS sequence"/>
</dbReference>
<organism evidence="1 3">
    <name type="scientific">Escherichia coli</name>
    <dbReference type="NCBI Taxonomy" id="562"/>
    <lineage>
        <taxon>Bacteria</taxon>
        <taxon>Pseudomonadati</taxon>
        <taxon>Pseudomonadota</taxon>
        <taxon>Gammaproteobacteria</taxon>
        <taxon>Enterobacterales</taxon>
        <taxon>Enterobacteriaceae</taxon>
        <taxon>Escherichia</taxon>
    </lineage>
</organism>
<accession>A0A5N8H7L5</accession>
<sequence length="42" mass="4564">SPLFAVLAVFDLLGALVIWTVLQNKPAIEVAQETHNDPAPQH</sequence>
<dbReference type="AlphaFoldDB" id="A0A5N8H7L5"/>
<reference evidence="1 3" key="1">
    <citation type="submission" date="2019-08" db="EMBL/GenBank/DDBJ databases">
        <title>Identification of Water Treatment Resistant and Multidrug Resistant Urinary Pathogenic Escherichia coli in Wastewater.</title>
        <authorList>
            <person name="Neumann N."/>
        </authorList>
    </citation>
    <scope>NUCLEOTIDE SEQUENCE [LARGE SCALE GENOMIC DNA]</scope>
    <source>
        <strain evidence="1 3">WU2356</strain>
    </source>
</reference>
<comment type="caution">
    <text evidence="1">The sequence shown here is derived from an EMBL/GenBank/DDBJ whole genome shotgun (WGS) entry which is preliminary data.</text>
</comment>